<evidence type="ECO:0000256" key="6">
    <source>
        <dbReference type="ARBA" id="ARBA00022833"/>
    </source>
</evidence>
<evidence type="ECO:0000256" key="8">
    <source>
        <dbReference type="RuleBase" id="RU004447"/>
    </source>
</evidence>
<dbReference type="InterPro" id="IPR007863">
    <property type="entry name" value="Peptidase_M16_C"/>
</dbReference>
<dbReference type="GO" id="GO:0006508">
    <property type="term" value="P:proteolysis"/>
    <property type="evidence" value="ECO:0007669"/>
    <property type="project" value="UniProtKB-KW"/>
</dbReference>
<sequence length="930" mass="106098">MKTIPFLIAACIAITGCQHSKIDIDDPQLPIRQDMVQGELDNGMRYILVENDRPKDRVSLQLVIHAGSLDEEEDQKGIAHLVEHMAFNGTEQFPANTLIEHQQTLGMVFGRDVNAMTEYYTTSYFLHLPNNSEKMLSEGFNMLSQQASALVFDQDELERERPVVEEEWRNTLSMMARLGKANRQILLEGSRFGDREPIGDMELVRHVDASRIEAFWHDWYHPNNMTLIVVGSTDQDEVEKMLNRYFGALPAQELPKRHNLNVPLDNTLHLKVIADKEITTEVLSFNFRDYEVTPHTESELRTKLVNDITMQVLNKRLREQYNVESDNISKIMMSTRPMAAGYRNNRLMVILTGKNYLASTEEAFEQLSRFSEHGFDQDDLTTVRQSMINRYQQMADSLRSTTNRREMMSIFNRLRSQSPLVDSDKYAHVVEKLSNSITLEEINAHLKHMVHTLNPLVIAQVKLENQTELPSDAQLTQAWEHAKANPPAAIKPVTVSKQLLSDVPEKAKVVSFKEQEGVKVWTLENGTQVWFEYSDETSHELRLDYRGWGGSQHLPADQRSIALLLRQMSKFGYGDFSSDQLVMLNAPYSNRMSSYINQSVHGFSGTSNTKSLENWLQNLYLQITQPQIDDEIWHATKLLMERGIENQKSSSNGQFNAAIDKIRYVNNPERLRITKQQLDKIEAKDLLNTWNNLFSNANQHHLIVVGNAEAKQVIELAQRYIGSLPSTEAEYSKIELPPLGSGKHEVKIAAGEEPMAITSLIFNQDLAYSVERNDQAYLLSRIISNRLRETLREESGGVYSARFAIRMDRDRNQAFGMLSYGHDPLRGEELKTKAMAILDKVVAQGVTQKELSEIIVQTKNALAPDNISDRQRLNYLNDVAQYGDSFTVIDDYLAWVDSVTPAQIDTLAKQILTTNNWIDASLMPAEKAEN</sequence>
<dbReference type="GO" id="GO:0046872">
    <property type="term" value="F:metal ion binding"/>
    <property type="evidence" value="ECO:0007669"/>
    <property type="project" value="UniProtKB-KW"/>
</dbReference>
<accession>U3ALN7</accession>
<evidence type="ECO:0000256" key="1">
    <source>
        <dbReference type="ARBA" id="ARBA00001947"/>
    </source>
</evidence>
<protein>
    <submittedName>
        <fullName evidence="11">Peptidase M16 family protein</fullName>
    </submittedName>
</protein>
<keyword evidence="3" id="KW-0645">Protease</keyword>
<evidence type="ECO:0000256" key="2">
    <source>
        <dbReference type="ARBA" id="ARBA00007261"/>
    </source>
</evidence>
<keyword evidence="6" id="KW-0862">Zinc</keyword>
<dbReference type="InterPro" id="IPR011249">
    <property type="entry name" value="Metalloenz_LuxS/M16"/>
</dbReference>
<dbReference type="Gene3D" id="3.30.830.10">
    <property type="entry name" value="Metalloenzyme, LuxS/M16 peptidase-like"/>
    <property type="match status" value="4"/>
</dbReference>
<evidence type="ECO:0000313" key="12">
    <source>
        <dbReference type="Proteomes" id="UP000016562"/>
    </source>
</evidence>
<evidence type="ECO:0000313" key="11">
    <source>
        <dbReference type="EMBL" id="GAD80801.1"/>
    </source>
</evidence>
<proteinExistence type="inferred from homology"/>
<feature type="domain" description="Peptidase M16 N-terminal" evidence="9">
    <location>
        <begin position="46"/>
        <end position="170"/>
    </location>
</feature>
<dbReference type="SUPFAM" id="SSF63411">
    <property type="entry name" value="LuxS/MPP-like metallohydrolase"/>
    <property type="match status" value="4"/>
</dbReference>
<dbReference type="InterPro" id="IPR011765">
    <property type="entry name" value="Pept_M16_N"/>
</dbReference>
<gene>
    <name evidence="11" type="ORF">VEZ01S_44_00040</name>
</gene>
<evidence type="ECO:0000256" key="3">
    <source>
        <dbReference type="ARBA" id="ARBA00022670"/>
    </source>
</evidence>
<evidence type="ECO:0000259" key="9">
    <source>
        <dbReference type="Pfam" id="PF00675"/>
    </source>
</evidence>
<comment type="similarity">
    <text evidence="2 8">Belongs to the peptidase M16 family.</text>
</comment>
<dbReference type="PANTHER" id="PTHR43690:SF17">
    <property type="entry name" value="PROTEIN YHJJ"/>
    <property type="match status" value="1"/>
</dbReference>
<dbReference type="GO" id="GO:0004222">
    <property type="term" value="F:metalloendopeptidase activity"/>
    <property type="evidence" value="ECO:0007669"/>
    <property type="project" value="InterPro"/>
</dbReference>
<dbReference type="OrthoDB" id="9811314at2"/>
<dbReference type="InterPro" id="IPR050626">
    <property type="entry name" value="Peptidase_M16"/>
</dbReference>
<dbReference type="EMBL" id="BATM01000044">
    <property type="protein sequence ID" value="GAD80801.1"/>
    <property type="molecule type" value="Genomic_DNA"/>
</dbReference>
<dbReference type="PANTHER" id="PTHR43690">
    <property type="entry name" value="NARDILYSIN"/>
    <property type="match status" value="1"/>
</dbReference>
<dbReference type="Pfam" id="PF00675">
    <property type="entry name" value="Peptidase_M16"/>
    <property type="match status" value="1"/>
</dbReference>
<comment type="caution">
    <text evidence="11">The sequence shown here is derived from an EMBL/GenBank/DDBJ whole genome shotgun (WGS) entry which is preliminary data.</text>
</comment>
<dbReference type="STRING" id="1219080.VEZ01S_44_00040"/>
<evidence type="ECO:0000259" key="10">
    <source>
        <dbReference type="Pfam" id="PF05193"/>
    </source>
</evidence>
<evidence type="ECO:0000256" key="5">
    <source>
        <dbReference type="ARBA" id="ARBA00022801"/>
    </source>
</evidence>
<comment type="cofactor">
    <cofactor evidence="1">
        <name>Zn(2+)</name>
        <dbReference type="ChEBI" id="CHEBI:29105"/>
    </cofactor>
</comment>
<evidence type="ECO:0000256" key="7">
    <source>
        <dbReference type="ARBA" id="ARBA00023049"/>
    </source>
</evidence>
<reference evidence="11 12" key="1">
    <citation type="submission" date="2013-09" db="EMBL/GenBank/DDBJ databases">
        <title>Whole genome shotgun sequence of Vibrio ezurae NBRC 102218.</title>
        <authorList>
            <person name="Yoshida I."/>
            <person name="Hosoyama A."/>
            <person name="Numata M."/>
            <person name="Hashimoto M."/>
            <person name="Hosoyama Y."/>
            <person name="Tsuchikane K."/>
            <person name="Noguchi M."/>
            <person name="Hirakata S."/>
            <person name="Ichikawa N."/>
            <person name="Ohji S."/>
            <person name="Yamazoe A."/>
            <person name="Fujita N."/>
        </authorList>
    </citation>
    <scope>NUCLEOTIDE SEQUENCE [LARGE SCALE GENOMIC DNA]</scope>
    <source>
        <strain evidence="11 12">NBRC 102218</strain>
    </source>
</reference>
<dbReference type="PROSITE" id="PS51257">
    <property type="entry name" value="PROKAR_LIPOPROTEIN"/>
    <property type="match status" value="1"/>
</dbReference>
<dbReference type="eggNOG" id="COG0612">
    <property type="taxonomic scope" value="Bacteria"/>
</dbReference>
<keyword evidence="5" id="KW-0378">Hydrolase</keyword>
<name>U3ALN7_9VIBR</name>
<dbReference type="Pfam" id="PF05193">
    <property type="entry name" value="Peptidase_M16_C"/>
    <property type="match status" value="2"/>
</dbReference>
<dbReference type="RefSeq" id="WP_021714503.1">
    <property type="nucleotide sequence ID" value="NZ_BATM01000044.1"/>
</dbReference>
<organism evidence="11 12">
    <name type="scientific">Vibrio ezurae NBRC 102218</name>
    <dbReference type="NCBI Taxonomy" id="1219080"/>
    <lineage>
        <taxon>Bacteria</taxon>
        <taxon>Pseudomonadati</taxon>
        <taxon>Pseudomonadota</taxon>
        <taxon>Gammaproteobacteria</taxon>
        <taxon>Vibrionales</taxon>
        <taxon>Vibrionaceae</taxon>
        <taxon>Vibrio</taxon>
    </lineage>
</organism>
<keyword evidence="12" id="KW-1185">Reference proteome</keyword>
<dbReference type="AlphaFoldDB" id="U3ALN7"/>
<dbReference type="PROSITE" id="PS00143">
    <property type="entry name" value="INSULINASE"/>
    <property type="match status" value="1"/>
</dbReference>
<feature type="domain" description="Peptidase M16 C-terminal" evidence="10">
    <location>
        <begin position="680"/>
        <end position="855"/>
    </location>
</feature>
<dbReference type="InterPro" id="IPR001431">
    <property type="entry name" value="Pept_M16_Zn_BS"/>
</dbReference>
<evidence type="ECO:0000256" key="4">
    <source>
        <dbReference type="ARBA" id="ARBA00022723"/>
    </source>
</evidence>
<keyword evidence="7" id="KW-0482">Metalloprotease</keyword>
<feature type="domain" description="Peptidase M16 C-terminal" evidence="10">
    <location>
        <begin position="207"/>
        <end position="386"/>
    </location>
</feature>
<dbReference type="Proteomes" id="UP000016562">
    <property type="component" value="Unassembled WGS sequence"/>
</dbReference>
<keyword evidence="4" id="KW-0479">Metal-binding</keyword>